<evidence type="ECO:0000313" key="2">
    <source>
        <dbReference type="Proteomes" id="UP000006727"/>
    </source>
</evidence>
<dbReference type="EMBL" id="ABEU02000025">
    <property type="status" value="NOT_ANNOTATED_CDS"/>
    <property type="molecule type" value="Genomic_DNA"/>
</dbReference>
<dbReference type="Gramene" id="Pp3c25_12270V3.2">
    <property type="protein sequence ID" value="Pp3c25_12270V3.2"/>
    <property type="gene ID" value="Pp3c25_12270"/>
</dbReference>
<dbReference type="PANTHER" id="PTHR47215">
    <property type="match status" value="1"/>
</dbReference>
<dbReference type="AlphaFoldDB" id="A0A7I4CQX5"/>
<accession>A0A7I4CQX5</accession>
<dbReference type="Gene3D" id="3.40.50.80">
    <property type="entry name" value="Nucleotide-binding domain of ferredoxin-NADP reductase (FNR) module"/>
    <property type="match status" value="1"/>
</dbReference>
<dbReference type="InParanoid" id="A0A7I4CQX5"/>
<sequence length="283" mass="30770">MDFKNIPLLTFPFACCAAPTLRVDSPLAGPAMLNTIRLLALRSPAMVLLRRLPVPELGLGSNSAVQLQQSRGGRCFAAVRAVWQQDVLWTEAPVADVGIACEEYHHFVLDISGYRELMEEHTKAGQFVQVKVGNSKPVAASWSIEFLIESVEGTTAGMLCGLERGDKVEISQVIVTYCPIRSLLEAGFDAHKRKDVRLYCGARNLDRMSYQASGVQVVPVLSQPNGTWNGAQGYVQGGLVGSQTGAVLCGHRQMALDVTDILVSDGVLKEKILLNFLDLLGMR</sequence>
<dbReference type="EnsemblPlants" id="Pp3c25_12270V3.2">
    <property type="protein sequence ID" value="Pp3c25_12270V3.2"/>
    <property type="gene ID" value="Pp3c25_12270"/>
</dbReference>
<evidence type="ECO:0000313" key="1">
    <source>
        <dbReference type="EnsemblPlants" id="Pp3c25_12270V3.2"/>
    </source>
</evidence>
<name>A0A7I4CQX5_PHYPA</name>
<dbReference type="InterPro" id="IPR039261">
    <property type="entry name" value="FNR_nucleotide-bd"/>
</dbReference>
<keyword evidence="2" id="KW-1185">Reference proteome</keyword>
<proteinExistence type="predicted"/>
<protein>
    <recommendedName>
        <fullName evidence="3">FAD-binding FR-type domain-containing protein</fullName>
    </recommendedName>
</protein>
<reference evidence="1" key="3">
    <citation type="submission" date="2020-12" db="UniProtKB">
        <authorList>
            <consortium name="EnsemblPlants"/>
        </authorList>
    </citation>
    <scope>IDENTIFICATION</scope>
</reference>
<dbReference type="FunCoup" id="A0A7I4CQX5">
    <property type="interactions" value="1184"/>
</dbReference>
<dbReference type="GO" id="GO:0009507">
    <property type="term" value="C:chloroplast"/>
    <property type="evidence" value="ECO:0000318"/>
    <property type="project" value="GO_Central"/>
</dbReference>
<evidence type="ECO:0008006" key="3">
    <source>
        <dbReference type="Google" id="ProtNLM"/>
    </source>
</evidence>
<reference evidence="1 2" key="2">
    <citation type="journal article" date="2018" name="Plant J.">
        <title>The Physcomitrella patens chromosome-scale assembly reveals moss genome structure and evolution.</title>
        <authorList>
            <person name="Lang D."/>
            <person name="Ullrich K.K."/>
            <person name="Murat F."/>
            <person name="Fuchs J."/>
            <person name="Jenkins J."/>
            <person name="Haas F.B."/>
            <person name="Piednoel M."/>
            <person name="Gundlach H."/>
            <person name="Van Bel M."/>
            <person name="Meyberg R."/>
            <person name="Vives C."/>
            <person name="Morata J."/>
            <person name="Symeonidi A."/>
            <person name="Hiss M."/>
            <person name="Muchero W."/>
            <person name="Kamisugi Y."/>
            <person name="Saleh O."/>
            <person name="Blanc G."/>
            <person name="Decker E.L."/>
            <person name="van Gessel N."/>
            <person name="Grimwood J."/>
            <person name="Hayes R.D."/>
            <person name="Graham S.W."/>
            <person name="Gunter L.E."/>
            <person name="McDaniel S.F."/>
            <person name="Hoernstein S.N.W."/>
            <person name="Larsson A."/>
            <person name="Li F.W."/>
            <person name="Perroud P.F."/>
            <person name="Phillips J."/>
            <person name="Ranjan P."/>
            <person name="Rokshar D.S."/>
            <person name="Rothfels C.J."/>
            <person name="Schneider L."/>
            <person name="Shu S."/>
            <person name="Stevenson D.W."/>
            <person name="Thummler F."/>
            <person name="Tillich M."/>
            <person name="Villarreal Aguilar J.C."/>
            <person name="Widiez T."/>
            <person name="Wong G.K."/>
            <person name="Wymore A."/>
            <person name="Zhang Y."/>
            <person name="Zimmer A.D."/>
            <person name="Quatrano R.S."/>
            <person name="Mayer K.F.X."/>
            <person name="Goodstein D."/>
            <person name="Casacuberta J.M."/>
            <person name="Vandepoele K."/>
            <person name="Reski R."/>
            <person name="Cuming A.C."/>
            <person name="Tuskan G.A."/>
            <person name="Maumus F."/>
            <person name="Salse J."/>
            <person name="Schmutz J."/>
            <person name="Rensing S.A."/>
        </authorList>
    </citation>
    <scope>NUCLEOTIDE SEQUENCE [LARGE SCALE GENOMIC DNA]</scope>
    <source>
        <strain evidence="1 2">cv. Gransden 2004</strain>
    </source>
</reference>
<reference evidence="1 2" key="1">
    <citation type="journal article" date="2008" name="Science">
        <title>The Physcomitrella genome reveals evolutionary insights into the conquest of land by plants.</title>
        <authorList>
            <person name="Rensing S."/>
            <person name="Lang D."/>
            <person name="Zimmer A."/>
            <person name="Terry A."/>
            <person name="Salamov A."/>
            <person name="Shapiro H."/>
            <person name="Nishiyama T."/>
            <person name="Perroud P.-F."/>
            <person name="Lindquist E."/>
            <person name="Kamisugi Y."/>
            <person name="Tanahashi T."/>
            <person name="Sakakibara K."/>
            <person name="Fujita T."/>
            <person name="Oishi K."/>
            <person name="Shin-I T."/>
            <person name="Kuroki Y."/>
            <person name="Toyoda A."/>
            <person name="Suzuki Y."/>
            <person name="Hashimoto A."/>
            <person name="Yamaguchi K."/>
            <person name="Sugano A."/>
            <person name="Kohara Y."/>
            <person name="Fujiyama A."/>
            <person name="Anterola A."/>
            <person name="Aoki S."/>
            <person name="Ashton N."/>
            <person name="Barbazuk W.B."/>
            <person name="Barker E."/>
            <person name="Bennetzen J."/>
            <person name="Bezanilla M."/>
            <person name="Blankenship R."/>
            <person name="Cho S.H."/>
            <person name="Dutcher S."/>
            <person name="Estelle M."/>
            <person name="Fawcett J.A."/>
            <person name="Gundlach H."/>
            <person name="Hanada K."/>
            <person name="Heyl A."/>
            <person name="Hicks K.A."/>
            <person name="Hugh J."/>
            <person name="Lohr M."/>
            <person name="Mayer K."/>
            <person name="Melkozernov A."/>
            <person name="Murata T."/>
            <person name="Nelson D."/>
            <person name="Pils B."/>
            <person name="Prigge M."/>
            <person name="Reiss B."/>
            <person name="Renner T."/>
            <person name="Rombauts S."/>
            <person name="Rushton P."/>
            <person name="Sanderfoot A."/>
            <person name="Schween G."/>
            <person name="Shiu S.-H."/>
            <person name="Stueber K."/>
            <person name="Theodoulou F.L."/>
            <person name="Tu H."/>
            <person name="Van de Peer Y."/>
            <person name="Verrier P.J."/>
            <person name="Waters E."/>
            <person name="Wood A."/>
            <person name="Yang L."/>
            <person name="Cove D."/>
            <person name="Cuming A."/>
            <person name="Hasebe M."/>
            <person name="Lucas S."/>
            <person name="Mishler D.B."/>
            <person name="Reski R."/>
            <person name="Grigoriev I."/>
            <person name="Quatrano R.S."/>
            <person name="Boore J.L."/>
        </authorList>
    </citation>
    <scope>NUCLEOTIDE SEQUENCE [LARGE SCALE GENOMIC DNA]</scope>
    <source>
        <strain evidence="1 2">cv. Gransden 2004</strain>
    </source>
</reference>
<organism evidence="1 2">
    <name type="scientific">Physcomitrium patens</name>
    <name type="common">Spreading-leaved earth moss</name>
    <name type="synonym">Physcomitrella patens</name>
    <dbReference type="NCBI Taxonomy" id="3218"/>
    <lineage>
        <taxon>Eukaryota</taxon>
        <taxon>Viridiplantae</taxon>
        <taxon>Streptophyta</taxon>
        <taxon>Embryophyta</taxon>
        <taxon>Bryophyta</taxon>
        <taxon>Bryophytina</taxon>
        <taxon>Bryopsida</taxon>
        <taxon>Funariidae</taxon>
        <taxon>Funariales</taxon>
        <taxon>Funariaceae</taxon>
        <taxon>Physcomitrium</taxon>
    </lineage>
</organism>
<dbReference type="Proteomes" id="UP000006727">
    <property type="component" value="Chromosome 25"/>
</dbReference>
<dbReference type="SUPFAM" id="SSF52343">
    <property type="entry name" value="Ferredoxin reductase-like, C-terminal NADP-linked domain"/>
    <property type="match status" value="1"/>
</dbReference>
<dbReference type="GO" id="GO:0004324">
    <property type="term" value="F:ferredoxin-NADP+ reductase activity"/>
    <property type="evidence" value="ECO:0000318"/>
    <property type="project" value="GO_Central"/>
</dbReference>
<dbReference type="PANTHER" id="PTHR47215:SF1">
    <property type="entry name" value="F9L1.8 PROTEIN"/>
    <property type="match status" value="1"/>
</dbReference>